<evidence type="ECO:0000313" key="3">
    <source>
        <dbReference type="Proteomes" id="UP001271769"/>
    </source>
</evidence>
<proteinExistence type="predicted"/>
<dbReference type="InterPro" id="IPR009506">
    <property type="entry name" value="YjiS-like"/>
</dbReference>
<evidence type="ECO:0000259" key="1">
    <source>
        <dbReference type="Pfam" id="PF06568"/>
    </source>
</evidence>
<comment type="caution">
    <text evidence="2">The sequence shown here is derived from an EMBL/GenBank/DDBJ whole genome shotgun (WGS) entry which is preliminary data.</text>
</comment>
<dbReference type="EMBL" id="JAXCLX010000003">
    <property type="protein sequence ID" value="MDY0873994.1"/>
    <property type="molecule type" value="Genomic_DNA"/>
</dbReference>
<protein>
    <submittedName>
        <fullName evidence="2">DUF1127 domain-containing protein</fullName>
    </submittedName>
</protein>
<accession>A0ABU5E472</accession>
<dbReference type="RefSeq" id="WP_320502461.1">
    <property type="nucleotide sequence ID" value="NZ_JAXCLX010000003.1"/>
</dbReference>
<keyword evidence="3" id="KW-1185">Reference proteome</keyword>
<evidence type="ECO:0000313" key="2">
    <source>
        <dbReference type="EMBL" id="MDY0873994.1"/>
    </source>
</evidence>
<reference evidence="2 3" key="1">
    <citation type="journal article" date="2013" name="Antonie Van Leeuwenhoek">
        <title>Dongia rigui sp. nov., isolated from freshwater of a large wetland in Korea.</title>
        <authorList>
            <person name="Baik K.S."/>
            <person name="Hwang Y.M."/>
            <person name="Choi J.S."/>
            <person name="Kwon J."/>
            <person name="Seong C.N."/>
        </authorList>
    </citation>
    <scope>NUCLEOTIDE SEQUENCE [LARGE SCALE GENOMIC DNA]</scope>
    <source>
        <strain evidence="2 3">04SU4-P</strain>
    </source>
</reference>
<feature type="domain" description="YjiS-like" evidence="1">
    <location>
        <begin position="24"/>
        <end position="58"/>
    </location>
</feature>
<dbReference type="Proteomes" id="UP001271769">
    <property type="component" value="Unassembled WGS sequence"/>
</dbReference>
<name>A0ABU5E472_9PROT</name>
<gene>
    <name evidence="2" type="ORF">SMD31_18780</name>
</gene>
<dbReference type="Pfam" id="PF06568">
    <property type="entry name" value="YjiS-like"/>
    <property type="match status" value="1"/>
</dbReference>
<sequence>MLTTYLFARRRTGRLHAFLIALGAQLKRMREERRAVIELSHLSDHQLRDIGISRAEIDHAVQHGRDRFQ</sequence>
<organism evidence="2 3">
    <name type="scientific">Dongia rigui</name>
    <dbReference type="NCBI Taxonomy" id="940149"/>
    <lineage>
        <taxon>Bacteria</taxon>
        <taxon>Pseudomonadati</taxon>
        <taxon>Pseudomonadota</taxon>
        <taxon>Alphaproteobacteria</taxon>
        <taxon>Rhodospirillales</taxon>
        <taxon>Dongiaceae</taxon>
        <taxon>Dongia</taxon>
    </lineage>
</organism>